<comment type="subcellular location">
    <subcellularLocation>
        <location evidence="1">Cell outer membrane</location>
        <topology evidence="1">Multi-pass membrane protein</topology>
    </subcellularLocation>
</comment>
<dbReference type="EMBL" id="HG916855">
    <property type="protein sequence ID" value="CDM62290.1"/>
    <property type="molecule type" value="Genomic_DNA"/>
</dbReference>
<keyword evidence="4 8" id="KW-0812">Transmembrane</keyword>
<dbReference type="PANTHER" id="PTHR35093:SF8">
    <property type="entry name" value="OUTER MEMBRANE PROTEIN NMB0088-RELATED"/>
    <property type="match status" value="1"/>
</dbReference>
<dbReference type="PANTHER" id="PTHR35093">
    <property type="entry name" value="OUTER MEMBRANE PROTEIN NMB0088-RELATED"/>
    <property type="match status" value="1"/>
</dbReference>
<dbReference type="GO" id="GO:0015483">
    <property type="term" value="F:long-chain fatty acid transporting porin activity"/>
    <property type="evidence" value="ECO:0007669"/>
    <property type="project" value="TreeGrafter"/>
</dbReference>
<organism evidence="9 10">
    <name type="scientific">Rhizobium favelukesii</name>
    <dbReference type="NCBI Taxonomy" id="348824"/>
    <lineage>
        <taxon>Bacteria</taxon>
        <taxon>Pseudomonadati</taxon>
        <taxon>Pseudomonadota</taxon>
        <taxon>Alphaproteobacteria</taxon>
        <taxon>Hyphomicrobiales</taxon>
        <taxon>Rhizobiaceae</taxon>
        <taxon>Rhizobium/Agrobacterium group</taxon>
        <taxon>Rhizobium</taxon>
    </lineage>
</organism>
<evidence type="ECO:0000256" key="8">
    <source>
        <dbReference type="SAM" id="Phobius"/>
    </source>
</evidence>
<sequence length="365" mass="38732">MGSRVAAVRPLGLGETAGWRKGAVTAGMVANAHSLGVAERRTSRRRETCMKTTKLLTGFFGCLFITPAMAGGFDILGQPNDVLFEPGRYAEFGLGLGGADVAGQITAAGPPFASGDTAPTLPFYNGAFKDDINEQFSGAVIVDNPYGRKLQYDRGPLSGLSGEVESIAITGLLRYKLTDRFSVFGGPRLQRLGGNTDISVFAGGLPAGFANVEFEDTWAVGYVVGGAFEIPEAHVRIAVTYNSAIDYDLDTSGAYVGTTNVKTPQSVNVDLQAPVSLSTLVFASVRWAEWSETTTSPPGYPLGSLTHFNDTTTYRLGVVQMFSENWAGFTALTYEPKTGISADAPIDATDGLWARHLARSTPGTR</sequence>
<dbReference type="GO" id="GO:0009279">
    <property type="term" value="C:cell outer membrane"/>
    <property type="evidence" value="ECO:0007669"/>
    <property type="project" value="UniProtKB-SubCell"/>
</dbReference>
<accession>W6RQ26</accession>
<dbReference type="Proteomes" id="UP000019443">
    <property type="component" value="Plasmid pLPU83d"/>
</dbReference>
<evidence type="ECO:0000256" key="6">
    <source>
        <dbReference type="ARBA" id="ARBA00023136"/>
    </source>
</evidence>
<keyword evidence="6 8" id="KW-0472">Membrane</keyword>
<keyword evidence="7" id="KW-0998">Cell outer membrane</keyword>
<keyword evidence="8" id="KW-1133">Transmembrane helix</keyword>
<name>W6RQ26_9HYPH</name>
<evidence type="ECO:0000313" key="9">
    <source>
        <dbReference type="EMBL" id="CDM62290.1"/>
    </source>
</evidence>
<keyword evidence="10" id="KW-1185">Reference proteome</keyword>
<keyword evidence="9" id="KW-0614">Plasmid</keyword>
<evidence type="ECO:0000256" key="2">
    <source>
        <dbReference type="ARBA" id="ARBA00008163"/>
    </source>
</evidence>
<evidence type="ECO:0000256" key="4">
    <source>
        <dbReference type="ARBA" id="ARBA00022692"/>
    </source>
</evidence>
<dbReference type="SUPFAM" id="SSF56935">
    <property type="entry name" value="Porins"/>
    <property type="match status" value="1"/>
</dbReference>
<dbReference type="Pfam" id="PF03349">
    <property type="entry name" value="Toluene_X"/>
    <property type="match status" value="1"/>
</dbReference>
<dbReference type="PATRIC" id="fig|348824.6.peg.6598"/>
<proteinExistence type="inferred from homology"/>
<dbReference type="Gene3D" id="2.40.160.60">
    <property type="entry name" value="Outer membrane protein transport protein (OMPP1/FadL/TodX)"/>
    <property type="match status" value="1"/>
</dbReference>
<evidence type="ECO:0000313" key="10">
    <source>
        <dbReference type="Proteomes" id="UP000019443"/>
    </source>
</evidence>
<keyword evidence="5" id="KW-0732">Signal</keyword>
<comment type="similarity">
    <text evidence="2">Belongs to the OmpP1/FadL family.</text>
</comment>
<evidence type="ECO:0000256" key="7">
    <source>
        <dbReference type="ARBA" id="ARBA00023237"/>
    </source>
</evidence>
<evidence type="ECO:0000256" key="5">
    <source>
        <dbReference type="ARBA" id="ARBA00022729"/>
    </source>
</evidence>
<feature type="transmembrane region" description="Helical" evidence="8">
    <location>
        <begin position="55"/>
        <end position="76"/>
    </location>
</feature>
<evidence type="ECO:0000256" key="3">
    <source>
        <dbReference type="ARBA" id="ARBA00022452"/>
    </source>
</evidence>
<dbReference type="AlphaFoldDB" id="W6RQ26"/>
<dbReference type="InterPro" id="IPR005017">
    <property type="entry name" value="OMPP1/FadL/TodX"/>
</dbReference>
<geneLocation type="plasmid" evidence="9 10">
    <name>pLPU83d</name>
</geneLocation>
<dbReference type="KEGG" id="rhl:LPU83_pLPU83d_0920"/>
<reference evidence="9" key="1">
    <citation type="submission" date="2013-11" db="EMBL/GenBank/DDBJ databases">
        <title>Draft genome sequence of the broad-host-range Rhizobium sp. LPU83 strain, a member of the low-genetic diversity Oregon-like Rhizobium sp. group.</title>
        <authorList>
            <person name="Wibberg D."/>
            <person name="Puehler A."/>
            <person name="Schlueter A."/>
        </authorList>
    </citation>
    <scope>NUCLEOTIDE SEQUENCE [LARGE SCALE GENOMIC DNA]</scope>
    <source>
        <strain evidence="9">LPU83</strain>
        <plasmid evidence="9">pLPU83d</plasmid>
    </source>
</reference>
<keyword evidence="3" id="KW-1134">Transmembrane beta strand</keyword>
<dbReference type="HOGENOM" id="CLU_039022_0_0_5"/>
<gene>
    <name evidence="9" type="ORF">LPU83_pLPU83d_0920</name>
</gene>
<evidence type="ECO:0000256" key="1">
    <source>
        <dbReference type="ARBA" id="ARBA00004571"/>
    </source>
</evidence>
<protein>
    <submittedName>
        <fullName evidence="9">Long-chain fatty acid protein</fullName>
    </submittedName>
</protein>